<protein>
    <recommendedName>
        <fullName evidence="3">F-box domain-containing protein</fullName>
    </recommendedName>
</protein>
<dbReference type="AlphaFoldDB" id="A0A1Y2FHN9"/>
<evidence type="ECO:0008006" key="3">
    <source>
        <dbReference type="Google" id="ProtNLM"/>
    </source>
</evidence>
<dbReference type="EMBL" id="MCGR01000021">
    <property type="protein sequence ID" value="ORY82325.1"/>
    <property type="molecule type" value="Genomic_DNA"/>
</dbReference>
<gene>
    <name evidence="1" type="ORF">BCR35DRAFT_81201</name>
</gene>
<proteinExistence type="predicted"/>
<dbReference type="InParanoid" id="A0A1Y2FHN9"/>
<reference evidence="1 2" key="1">
    <citation type="submission" date="2016-07" db="EMBL/GenBank/DDBJ databases">
        <title>Pervasive Adenine N6-methylation of Active Genes in Fungi.</title>
        <authorList>
            <consortium name="DOE Joint Genome Institute"/>
            <person name="Mondo S.J."/>
            <person name="Dannebaum R.O."/>
            <person name="Kuo R.C."/>
            <person name="Labutti K."/>
            <person name="Haridas S."/>
            <person name="Kuo A."/>
            <person name="Salamov A."/>
            <person name="Ahrendt S.R."/>
            <person name="Lipzen A."/>
            <person name="Sullivan W."/>
            <person name="Andreopoulos W.B."/>
            <person name="Clum A."/>
            <person name="Lindquist E."/>
            <person name="Daum C."/>
            <person name="Ramamoorthy G.K."/>
            <person name="Gryganskyi A."/>
            <person name="Culley D."/>
            <person name="Magnuson J.K."/>
            <person name="James T.Y."/>
            <person name="O'Malley M.A."/>
            <person name="Stajich J.E."/>
            <person name="Spatafora J.W."/>
            <person name="Visel A."/>
            <person name="Grigoriev I.V."/>
        </authorList>
    </citation>
    <scope>NUCLEOTIDE SEQUENCE [LARGE SCALE GENOMIC DNA]</scope>
    <source>
        <strain evidence="1 2">62-1032</strain>
    </source>
</reference>
<keyword evidence="2" id="KW-1185">Reference proteome</keyword>
<sequence>MPPGLERLEMRHCDRYGLVEALVKAASTSITQLRLGEAGFPPTDLINALIPAAPRLVEVELISESTHSSDYMRPFLQKLARVRILQISVYGYDPSKLFAMLEQLPTLESFTLKLSPFFLDRSVSRLPVIKAANAISFIRQARLLKSLTLPVELRKIWSLNAELAGVEQAAFFGNVKLSFKRGEGTS</sequence>
<evidence type="ECO:0000313" key="1">
    <source>
        <dbReference type="EMBL" id="ORY82325.1"/>
    </source>
</evidence>
<accession>A0A1Y2FHN9</accession>
<dbReference type="Proteomes" id="UP000193467">
    <property type="component" value="Unassembled WGS sequence"/>
</dbReference>
<evidence type="ECO:0000313" key="2">
    <source>
        <dbReference type="Proteomes" id="UP000193467"/>
    </source>
</evidence>
<organism evidence="1 2">
    <name type="scientific">Leucosporidium creatinivorum</name>
    <dbReference type="NCBI Taxonomy" id="106004"/>
    <lineage>
        <taxon>Eukaryota</taxon>
        <taxon>Fungi</taxon>
        <taxon>Dikarya</taxon>
        <taxon>Basidiomycota</taxon>
        <taxon>Pucciniomycotina</taxon>
        <taxon>Microbotryomycetes</taxon>
        <taxon>Leucosporidiales</taxon>
        <taxon>Leucosporidium</taxon>
    </lineage>
</organism>
<name>A0A1Y2FHN9_9BASI</name>
<comment type="caution">
    <text evidence="1">The sequence shown here is derived from an EMBL/GenBank/DDBJ whole genome shotgun (WGS) entry which is preliminary data.</text>
</comment>